<reference evidence="3 4" key="1">
    <citation type="submission" date="2023-09" db="EMBL/GenBank/DDBJ databases">
        <authorList>
            <person name="Rey-Velasco X."/>
        </authorList>
    </citation>
    <scope>NUCLEOTIDE SEQUENCE [LARGE SCALE GENOMIC DNA]</scope>
    <source>
        <strain evidence="3 4">F225</strain>
    </source>
</reference>
<dbReference type="InterPro" id="IPR011761">
    <property type="entry name" value="ATP-grasp"/>
</dbReference>
<dbReference type="Gene3D" id="3.30.470.20">
    <property type="entry name" value="ATP-grasp fold, B domain"/>
    <property type="match status" value="1"/>
</dbReference>
<evidence type="ECO:0000259" key="2">
    <source>
        <dbReference type="PROSITE" id="PS50975"/>
    </source>
</evidence>
<proteinExistence type="predicted"/>
<dbReference type="InterPro" id="IPR029044">
    <property type="entry name" value="Nucleotide-diphossugar_trans"/>
</dbReference>
<accession>A0ABU3DT17</accession>
<evidence type="ECO:0000313" key="3">
    <source>
        <dbReference type="EMBL" id="MDT0686861.1"/>
    </source>
</evidence>
<dbReference type="InterPro" id="IPR001173">
    <property type="entry name" value="Glyco_trans_2-like"/>
</dbReference>
<gene>
    <name evidence="3" type="ORF">RM541_10825</name>
</gene>
<evidence type="ECO:0000256" key="1">
    <source>
        <dbReference type="PROSITE-ProRule" id="PRU00409"/>
    </source>
</evidence>
<dbReference type="SUPFAM" id="SSF56059">
    <property type="entry name" value="Glutathione synthetase ATP-binding domain-like"/>
    <property type="match status" value="1"/>
</dbReference>
<protein>
    <submittedName>
        <fullName evidence="3">ATP-grasp fold amidoligase family protein</fullName>
    </submittedName>
</protein>
<organism evidence="3 4">
    <name type="scientific">Autumnicola psychrophila</name>
    <dbReference type="NCBI Taxonomy" id="3075592"/>
    <lineage>
        <taxon>Bacteria</taxon>
        <taxon>Pseudomonadati</taxon>
        <taxon>Bacteroidota</taxon>
        <taxon>Flavobacteriia</taxon>
        <taxon>Flavobacteriales</taxon>
        <taxon>Flavobacteriaceae</taxon>
        <taxon>Autumnicola</taxon>
    </lineage>
</organism>
<dbReference type="PANTHER" id="PTHR22916:SF3">
    <property type="entry name" value="UDP-GLCNAC:BETAGAL BETA-1,3-N-ACETYLGLUCOSAMINYLTRANSFERASE-LIKE PROTEIN 1"/>
    <property type="match status" value="1"/>
</dbReference>
<dbReference type="Proteomes" id="UP001253848">
    <property type="component" value="Unassembled WGS sequence"/>
</dbReference>
<dbReference type="PROSITE" id="PS50975">
    <property type="entry name" value="ATP_GRASP"/>
    <property type="match status" value="1"/>
</dbReference>
<feature type="domain" description="ATP-grasp" evidence="2">
    <location>
        <begin position="393"/>
        <end position="614"/>
    </location>
</feature>
<dbReference type="SUPFAM" id="SSF53448">
    <property type="entry name" value="Nucleotide-diphospho-sugar transferases"/>
    <property type="match status" value="1"/>
</dbReference>
<dbReference type="Pfam" id="PF14305">
    <property type="entry name" value="ATPgrasp_TupA"/>
    <property type="match status" value="1"/>
</dbReference>
<dbReference type="RefSeq" id="WP_311500167.1">
    <property type="nucleotide sequence ID" value="NZ_JAVRHN010000007.1"/>
</dbReference>
<name>A0ABU3DT17_9FLAO</name>
<comment type="caution">
    <text evidence="3">The sequence shown here is derived from an EMBL/GenBank/DDBJ whole genome shotgun (WGS) entry which is preliminary data.</text>
</comment>
<keyword evidence="1" id="KW-0547">Nucleotide-binding</keyword>
<dbReference type="InterPro" id="IPR029465">
    <property type="entry name" value="ATPgrasp_TupA"/>
</dbReference>
<dbReference type="PANTHER" id="PTHR22916">
    <property type="entry name" value="GLYCOSYLTRANSFERASE"/>
    <property type="match status" value="1"/>
</dbReference>
<dbReference type="EMBL" id="JAVRHN010000007">
    <property type="protein sequence ID" value="MDT0686861.1"/>
    <property type="molecule type" value="Genomic_DNA"/>
</dbReference>
<keyword evidence="4" id="KW-1185">Reference proteome</keyword>
<dbReference type="Gene3D" id="3.90.550.10">
    <property type="entry name" value="Spore Coat Polysaccharide Biosynthesis Protein SpsA, Chain A"/>
    <property type="match status" value="1"/>
</dbReference>
<evidence type="ECO:0000313" key="4">
    <source>
        <dbReference type="Proteomes" id="UP001253848"/>
    </source>
</evidence>
<keyword evidence="1" id="KW-0067">ATP-binding</keyword>
<dbReference type="Pfam" id="PF00535">
    <property type="entry name" value="Glycos_transf_2"/>
    <property type="match status" value="1"/>
</dbReference>
<sequence length="614" mass="72606">MQLAIVIPYFKKQYFLECIESLAVQTNKNFTVYIGDDASPEEPLEIIKGFEGSLNIFYHRFSENLGGTSLTGQWHRCINLSAGERWLMILGDDDYISENYVEEFYKNLKEVEERNIKVVRFASRVVRSPSGDISRRFEHPKIEKSTNFVYRRYFEGSRGSLTEQIFRRDMFLKYGFSDIPLGWGSDILAWMQFSEFGNNFSINTATAFFRISDYNISRGGYLEEQKMNARIIFFSHYLLANLEAFEPAQKIRFIKLFEEILYKQGKLSIKYWIQLSKLLLKGGKPIQFLKFNRRVFLYVVKNHNSFTIIDLVNDIFFKIRLQLYRFKRSIFRQLETWRKTEFERRIWKRQQLFFGSDLKKELSDFRFYRNDDFETWKNSTIWQHRLENKLNAKEFALKAGAKVAKKIWSGCKEDFQKLDLLTLPENFIIKPVRGEASKDVFLIRGGYNLFDKKKYSISDLEKAVHDLFMVKRISEIVIEEFLPNESGEILVPNDYRFYTFNGNILFIQLDKRKSFEKEQVSFYDENWNLIKEKVVIDAVTNKSDDAPACLSEMVIQAKKLSKHYKIFGRIDFYATQKGAVFGEFTPTPRRGKSLTKFGNKKLIDAWNTYCTGMI</sequence>
<dbReference type="CDD" id="cd00761">
    <property type="entry name" value="Glyco_tranf_GTA_type"/>
    <property type="match status" value="1"/>
</dbReference>